<evidence type="ECO:0000313" key="3">
    <source>
        <dbReference type="Proteomes" id="UP000677228"/>
    </source>
</evidence>
<evidence type="ECO:0000313" key="2">
    <source>
        <dbReference type="EMBL" id="CAF3858845.1"/>
    </source>
</evidence>
<evidence type="ECO:0008006" key="4">
    <source>
        <dbReference type="Google" id="ProtNLM"/>
    </source>
</evidence>
<proteinExistence type="predicted"/>
<dbReference type="SUPFAM" id="SSF56219">
    <property type="entry name" value="DNase I-like"/>
    <property type="match status" value="1"/>
</dbReference>
<dbReference type="Proteomes" id="UP000682733">
    <property type="component" value="Unassembled WGS sequence"/>
</dbReference>
<name>A0A8S2E1K7_9BILA</name>
<dbReference type="AlphaFoldDB" id="A0A8S2E1K7"/>
<gene>
    <name evidence="1" type="ORF">OVA965_LOCUS19121</name>
    <name evidence="2" type="ORF">TMI583_LOCUS19133</name>
</gene>
<dbReference type="Proteomes" id="UP000677228">
    <property type="component" value="Unassembled WGS sequence"/>
</dbReference>
<feature type="non-terminal residue" evidence="1">
    <location>
        <position position="1"/>
    </location>
</feature>
<comment type="caution">
    <text evidence="1">The sequence shown here is derived from an EMBL/GenBank/DDBJ whole genome shotgun (WGS) entry which is preliminary data.</text>
</comment>
<dbReference type="EMBL" id="CAJOBA010009765">
    <property type="protein sequence ID" value="CAF3858845.1"/>
    <property type="molecule type" value="Genomic_DNA"/>
</dbReference>
<sequence length="79" mass="9013">MTGIYWPQGQTRNLDDLKSFITKNTIITGDFNATVLEWGSPETDQFLPKPFGTSDTEFKLILEQIENCKETVGNTWVLE</sequence>
<dbReference type="InterPro" id="IPR036691">
    <property type="entry name" value="Endo/exonu/phosph_ase_sf"/>
</dbReference>
<dbReference type="Gene3D" id="3.60.10.10">
    <property type="entry name" value="Endonuclease/exonuclease/phosphatase"/>
    <property type="match status" value="1"/>
</dbReference>
<organism evidence="1 3">
    <name type="scientific">Didymodactylos carnosus</name>
    <dbReference type="NCBI Taxonomy" id="1234261"/>
    <lineage>
        <taxon>Eukaryota</taxon>
        <taxon>Metazoa</taxon>
        <taxon>Spiralia</taxon>
        <taxon>Gnathifera</taxon>
        <taxon>Rotifera</taxon>
        <taxon>Eurotatoria</taxon>
        <taxon>Bdelloidea</taxon>
        <taxon>Philodinida</taxon>
        <taxon>Philodinidae</taxon>
        <taxon>Didymodactylos</taxon>
    </lineage>
</organism>
<reference evidence="1" key="1">
    <citation type="submission" date="2021-02" db="EMBL/GenBank/DDBJ databases">
        <authorList>
            <person name="Nowell W R."/>
        </authorList>
    </citation>
    <scope>NUCLEOTIDE SEQUENCE</scope>
</reference>
<dbReference type="EMBL" id="CAJNOK010009748">
    <property type="protein sequence ID" value="CAF1097394.1"/>
    <property type="molecule type" value="Genomic_DNA"/>
</dbReference>
<protein>
    <recommendedName>
        <fullName evidence="4">Endonuclease/exonuclease/phosphatase domain-containing protein</fullName>
    </recommendedName>
</protein>
<evidence type="ECO:0000313" key="1">
    <source>
        <dbReference type="EMBL" id="CAF1097394.1"/>
    </source>
</evidence>
<accession>A0A8S2E1K7</accession>